<proteinExistence type="predicted"/>
<evidence type="ECO:0000313" key="1">
    <source>
        <dbReference type="EMBL" id="TFJ80580.1"/>
    </source>
</evidence>
<protein>
    <submittedName>
        <fullName evidence="1">Uncharacterized protein</fullName>
    </submittedName>
</protein>
<accession>A0A4D9CN78</accession>
<dbReference type="Proteomes" id="UP000355283">
    <property type="component" value="Unassembled WGS sequence"/>
</dbReference>
<dbReference type="EMBL" id="SDOX01000159">
    <property type="protein sequence ID" value="TFJ80580.1"/>
    <property type="molecule type" value="Genomic_DNA"/>
</dbReference>
<comment type="caution">
    <text evidence="1">The sequence shown here is derived from an EMBL/GenBank/DDBJ whole genome shotgun (WGS) entry which is preliminary data.</text>
</comment>
<gene>
    <name evidence="1" type="ORF">NSK_008006</name>
</gene>
<name>A0A4D9CN78_9STRA</name>
<dbReference type="OrthoDB" id="71283at2759"/>
<evidence type="ECO:0000313" key="2">
    <source>
        <dbReference type="Proteomes" id="UP000355283"/>
    </source>
</evidence>
<dbReference type="AlphaFoldDB" id="A0A4D9CN78"/>
<sequence>MESVKAAASFAASNLTKPSYYKQQFEGFAKYYYWKYIRPGSIKPLAHLMVLTGCVGYAVEWYALGQHHVAHKKAIVDKALAEHGHGH</sequence>
<reference evidence="1 2" key="1">
    <citation type="submission" date="2019-01" db="EMBL/GenBank/DDBJ databases">
        <title>Nuclear Genome Assembly of the Microalgal Biofuel strain Nannochloropsis salina CCMP1776.</title>
        <authorList>
            <person name="Hovde B."/>
        </authorList>
    </citation>
    <scope>NUCLEOTIDE SEQUENCE [LARGE SCALE GENOMIC DNA]</scope>
    <source>
        <strain evidence="1 2">CCMP1776</strain>
    </source>
</reference>
<keyword evidence="2" id="KW-1185">Reference proteome</keyword>
<organism evidence="1 2">
    <name type="scientific">Nannochloropsis salina CCMP1776</name>
    <dbReference type="NCBI Taxonomy" id="1027361"/>
    <lineage>
        <taxon>Eukaryota</taxon>
        <taxon>Sar</taxon>
        <taxon>Stramenopiles</taxon>
        <taxon>Ochrophyta</taxon>
        <taxon>Eustigmatophyceae</taxon>
        <taxon>Eustigmatales</taxon>
        <taxon>Monodopsidaceae</taxon>
        <taxon>Microchloropsis</taxon>
        <taxon>Microchloropsis salina</taxon>
    </lineage>
</organism>